<gene>
    <name evidence="11" type="primary">rfbB_1</name>
    <name evidence="11" type="ORF">Poly59_07900</name>
</gene>
<keyword evidence="12" id="KW-1185">Reference proteome</keyword>
<keyword evidence="6" id="KW-0520">NAD</keyword>
<dbReference type="InterPro" id="IPR014710">
    <property type="entry name" value="RmlC-like_jellyroll"/>
</dbReference>
<feature type="domain" description="NAD(P)-binding" evidence="10">
    <location>
        <begin position="5"/>
        <end position="321"/>
    </location>
</feature>
<comment type="function">
    <text evidence="4">Catalyzes the epimerization of the C3' and C5'positions of dTDP-6-deoxy-D-xylo-4-hexulose, forming dTDP-6-deoxy-L-lyxo-4-hexulose.</text>
</comment>
<dbReference type="SUPFAM" id="SSF51182">
    <property type="entry name" value="RmlC-like cupins"/>
    <property type="match status" value="1"/>
</dbReference>
<dbReference type="InterPro" id="IPR036291">
    <property type="entry name" value="NAD(P)-bd_dom_sf"/>
</dbReference>
<dbReference type="InterPro" id="IPR000888">
    <property type="entry name" value="RmlC-like"/>
</dbReference>
<dbReference type="GO" id="GO:0008830">
    <property type="term" value="F:dTDP-4-dehydrorhamnose 3,5-epimerase activity"/>
    <property type="evidence" value="ECO:0007669"/>
    <property type="project" value="UniProtKB-EC"/>
</dbReference>
<comment type="catalytic activity">
    <reaction evidence="2 9">
        <text>dTDP-alpha-D-glucose = dTDP-4-dehydro-6-deoxy-alpha-D-glucose + H2O</text>
        <dbReference type="Rhea" id="RHEA:17221"/>
        <dbReference type="ChEBI" id="CHEBI:15377"/>
        <dbReference type="ChEBI" id="CHEBI:57477"/>
        <dbReference type="ChEBI" id="CHEBI:57649"/>
        <dbReference type="EC" id="4.2.1.46"/>
    </reaction>
</comment>
<evidence type="ECO:0000313" key="11">
    <source>
        <dbReference type="EMBL" id="TWU57881.1"/>
    </source>
</evidence>
<evidence type="ECO:0000256" key="1">
    <source>
        <dbReference type="ARBA" id="ARBA00001298"/>
    </source>
</evidence>
<dbReference type="Gene3D" id="3.40.50.720">
    <property type="entry name" value="NAD(P)-binding Rossmann-like Domain"/>
    <property type="match status" value="1"/>
</dbReference>
<evidence type="ECO:0000256" key="7">
    <source>
        <dbReference type="ARBA" id="ARBA00023239"/>
    </source>
</evidence>
<dbReference type="Gene3D" id="3.90.25.10">
    <property type="entry name" value="UDP-galactose 4-epimerase, domain 1"/>
    <property type="match status" value="1"/>
</dbReference>
<evidence type="ECO:0000256" key="6">
    <source>
        <dbReference type="ARBA" id="ARBA00023027"/>
    </source>
</evidence>
<reference evidence="11 12" key="1">
    <citation type="submission" date="2019-02" db="EMBL/GenBank/DDBJ databases">
        <title>Deep-cultivation of Planctomycetes and their phenomic and genomic characterization uncovers novel biology.</title>
        <authorList>
            <person name="Wiegand S."/>
            <person name="Jogler M."/>
            <person name="Boedeker C."/>
            <person name="Pinto D."/>
            <person name="Vollmers J."/>
            <person name="Rivas-Marin E."/>
            <person name="Kohn T."/>
            <person name="Peeters S.H."/>
            <person name="Heuer A."/>
            <person name="Rast P."/>
            <person name="Oberbeckmann S."/>
            <person name="Bunk B."/>
            <person name="Jeske O."/>
            <person name="Meyerdierks A."/>
            <person name="Storesund J.E."/>
            <person name="Kallscheuer N."/>
            <person name="Luecker S."/>
            <person name="Lage O.M."/>
            <person name="Pohl T."/>
            <person name="Merkel B.J."/>
            <person name="Hornburger P."/>
            <person name="Mueller R.-W."/>
            <person name="Bruemmer F."/>
            <person name="Labrenz M."/>
            <person name="Spormann A.M."/>
            <person name="Op Den Camp H."/>
            <person name="Overmann J."/>
            <person name="Amann R."/>
            <person name="Jetten M.S.M."/>
            <person name="Mascher T."/>
            <person name="Medema M.H."/>
            <person name="Devos D.P."/>
            <person name="Kaster A.-K."/>
            <person name="Ovreas L."/>
            <person name="Rohde M."/>
            <person name="Galperin M.Y."/>
            <person name="Jogler C."/>
        </authorList>
    </citation>
    <scope>NUCLEOTIDE SEQUENCE [LARGE SCALE GENOMIC DNA]</scope>
    <source>
        <strain evidence="11 12">Poly59</strain>
    </source>
</reference>
<organism evidence="11 12">
    <name type="scientific">Rubripirellula reticaptiva</name>
    <dbReference type="NCBI Taxonomy" id="2528013"/>
    <lineage>
        <taxon>Bacteria</taxon>
        <taxon>Pseudomonadati</taxon>
        <taxon>Planctomycetota</taxon>
        <taxon>Planctomycetia</taxon>
        <taxon>Pirellulales</taxon>
        <taxon>Pirellulaceae</taxon>
        <taxon>Rubripirellula</taxon>
    </lineage>
</organism>
<sequence length="529" mass="58799">MRTILITGGAGFIGSNLVRQLIRTEQYRVINVDKLTYAGNLFSLRDLESSPNYTFVQGDIGDGMLMLDLLHRYEVDGVMNLAAESHVDRSIGSPGDFVQTNVVGTYELLEATREYWQSLPEDKSASFRFIHISTDEVFGSLGDEGAFTESTPYSPNSPYSASKASSDHLVRAYHETFALPTITTHCSNNYGPYQFPEKLIPLIISKAADGKPLPVYGTGLNVRDWLHVEDHCTALRLIFESGRVGTTYNIGGGTEKSNLDVVHSICDTVDRLTSSGKKSSDQIEFVRDRPGHDFRYAIDSSKLSKELGWHPSVSFAEGIEATVKWYLSNQDWIESTRKHGYEGQRLGIDRNDGDDAAVITSSDMTDAAPNQNEDCTFEGVVFNKLGKYEDSRGWLIELFRNDEVPAGNEPVMAYMSQTLPGVSRGPHEHVDQSDLFGFFGPGDFRLYLWDSRKDSPTFGQRFTRIVGATNPQSVIVPPGVVHAYKNISLHPGIVFNAPNRLYAGHGKQEPVDEIRHEEADGSEYQLIDA</sequence>
<dbReference type="Pfam" id="PF16363">
    <property type="entry name" value="GDP_Man_Dehyd"/>
    <property type="match status" value="1"/>
</dbReference>
<dbReference type="SUPFAM" id="SSF51735">
    <property type="entry name" value="NAD(P)-binding Rossmann-fold domains"/>
    <property type="match status" value="1"/>
</dbReference>
<dbReference type="GO" id="GO:0008460">
    <property type="term" value="F:dTDP-glucose 4,6-dehydratase activity"/>
    <property type="evidence" value="ECO:0007669"/>
    <property type="project" value="UniProtKB-EC"/>
</dbReference>
<protein>
    <recommendedName>
        <fullName evidence="9">dTDP-glucose 4,6-dehydratase</fullName>
        <ecNumber evidence="9">4.2.1.46</ecNumber>
    </recommendedName>
</protein>
<dbReference type="Pfam" id="PF00908">
    <property type="entry name" value="dTDP_sugar_isom"/>
    <property type="match status" value="1"/>
</dbReference>
<proteinExistence type="inferred from homology"/>
<name>A0A5C6FE86_9BACT</name>
<dbReference type="EMBL" id="SJPX01000001">
    <property type="protein sequence ID" value="TWU57881.1"/>
    <property type="molecule type" value="Genomic_DNA"/>
</dbReference>
<dbReference type="RefSeq" id="WP_146532697.1">
    <property type="nucleotide sequence ID" value="NZ_SJPX01000001.1"/>
</dbReference>
<dbReference type="InterPro" id="IPR011051">
    <property type="entry name" value="RmlC_Cupin_sf"/>
</dbReference>
<dbReference type="InterPro" id="IPR016040">
    <property type="entry name" value="NAD(P)-bd_dom"/>
</dbReference>
<dbReference type="OrthoDB" id="258549at2"/>
<comment type="similarity">
    <text evidence="5 9">Belongs to the NAD(P)-dependent epimerase/dehydratase family. dTDP-glucose dehydratase subfamily.</text>
</comment>
<evidence type="ECO:0000256" key="9">
    <source>
        <dbReference type="RuleBase" id="RU004473"/>
    </source>
</evidence>
<evidence type="ECO:0000256" key="4">
    <source>
        <dbReference type="ARBA" id="ARBA00001997"/>
    </source>
</evidence>
<feature type="site" description="Participates in a stacking interaction with the thymidine ring of dTDP-4-oxo-6-deoxyglucose" evidence="8">
    <location>
        <position position="502"/>
    </location>
</feature>
<accession>A0A5C6FE86</accession>
<comment type="caution">
    <text evidence="11">The sequence shown here is derived from an EMBL/GenBank/DDBJ whole genome shotgun (WGS) entry which is preliminary data.</text>
</comment>
<dbReference type="CDD" id="cd05246">
    <property type="entry name" value="dTDP_GD_SDR_e"/>
    <property type="match status" value="1"/>
</dbReference>
<comment type="cofactor">
    <cofactor evidence="3 9">
        <name>NAD(+)</name>
        <dbReference type="ChEBI" id="CHEBI:57540"/>
    </cofactor>
</comment>
<dbReference type="Proteomes" id="UP000317977">
    <property type="component" value="Unassembled WGS sequence"/>
</dbReference>
<evidence type="ECO:0000313" key="12">
    <source>
        <dbReference type="Proteomes" id="UP000317977"/>
    </source>
</evidence>
<evidence type="ECO:0000256" key="2">
    <source>
        <dbReference type="ARBA" id="ARBA00001539"/>
    </source>
</evidence>
<evidence type="ECO:0000259" key="10">
    <source>
        <dbReference type="Pfam" id="PF16363"/>
    </source>
</evidence>
<dbReference type="Gene3D" id="2.60.120.10">
    <property type="entry name" value="Jelly Rolls"/>
    <property type="match status" value="1"/>
</dbReference>
<comment type="catalytic activity">
    <reaction evidence="1">
        <text>dTDP-4-dehydro-6-deoxy-alpha-D-glucose = dTDP-4-dehydro-beta-L-rhamnose</text>
        <dbReference type="Rhea" id="RHEA:16969"/>
        <dbReference type="ChEBI" id="CHEBI:57649"/>
        <dbReference type="ChEBI" id="CHEBI:62830"/>
        <dbReference type="EC" id="5.1.3.13"/>
    </reaction>
</comment>
<dbReference type="EC" id="4.2.1.46" evidence="9"/>
<dbReference type="InterPro" id="IPR005888">
    <property type="entry name" value="dTDP_Gluc_deHydtase"/>
</dbReference>
<dbReference type="PANTHER" id="PTHR43000">
    <property type="entry name" value="DTDP-D-GLUCOSE 4,6-DEHYDRATASE-RELATED"/>
    <property type="match status" value="1"/>
</dbReference>
<evidence type="ECO:0000256" key="5">
    <source>
        <dbReference type="ARBA" id="ARBA00008178"/>
    </source>
</evidence>
<keyword evidence="7 9" id="KW-0456">Lyase</keyword>
<dbReference type="NCBIfam" id="TIGR01181">
    <property type="entry name" value="dTDP_gluc_dehyt"/>
    <property type="match status" value="1"/>
</dbReference>
<evidence type="ECO:0000256" key="3">
    <source>
        <dbReference type="ARBA" id="ARBA00001911"/>
    </source>
</evidence>
<dbReference type="AlphaFoldDB" id="A0A5C6FE86"/>
<dbReference type="GO" id="GO:0009225">
    <property type="term" value="P:nucleotide-sugar metabolic process"/>
    <property type="evidence" value="ECO:0007669"/>
    <property type="project" value="InterPro"/>
</dbReference>
<evidence type="ECO:0000256" key="8">
    <source>
        <dbReference type="PIRSR" id="PIRSR600888-3"/>
    </source>
</evidence>